<feature type="chain" id="PRO_5046559174" evidence="1">
    <location>
        <begin position="20"/>
        <end position="97"/>
    </location>
</feature>
<evidence type="ECO:0000256" key="1">
    <source>
        <dbReference type="SAM" id="SignalP"/>
    </source>
</evidence>
<keyword evidence="3" id="KW-1185">Reference proteome</keyword>
<protein>
    <submittedName>
        <fullName evidence="2">Uncharacterized protein</fullName>
    </submittedName>
</protein>
<sequence>MKSKILKMILPLVALAVTAGSATLMSFGEKKSAQTDLHWYSRNPDTGVYSYDREGTAPTNPCEGDEVVCAKGFTSMQADPNLINDNTPSQQTLFRAE</sequence>
<accession>A0ABW6BL63</accession>
<evidence type="ECO:0000313" key="3">
    <source>
        <dbReference type="Proteomes" id="UP001597525"/>
    </source>
</evidence>
<dbReference type="RefSeq" id="WP_320186536.1">
    <property type="nucleotide sequence ID" value="NZ_CP138332.1"/>
</dbReference>
<dbReference type="EMBL" id="JBHUPB010000012">
    <property type="protein sequence ID" value="MFD2969324.1"/>
    <property type="molecule type" value="Genomic_DNA"/>
</dbReference>
<evidence type="ECO:0000313" key="2">
    <source>
        <dbReference type="EMBL" id="MFD2969324.1"/>
    </source>
</evidence>
<keyword evidence="1" id="KW-0732">Signal</keyword>
<name>A0ABW6BL63_9SPHI</name>
<feature type="signal peptide" evidence="1">
    <location>
        <begin position="1"/>
        <end position="19"/>
    </location>
</feature>
<dbReference type="Proteomes" id="UP001597525">
    <property type="component" value="Unassembled WGS sequence"/>
</dbReference>
<reference evidence="3" key="1">
    <citation type="journal article" date="2019" name="Int. J. Syst. Evol. Microbiol.">
        <title>The Global Catalogue of Microorganisms (GCM) 10K type strain sequencing project: providing services to taxonomists for standard genome sequencing and annotation.</title>
        <authorList>
            <consortium name="The Broad Institute Genomics Platform"/>
            <consortium name="The Broad Institute Genome Sequencing Center for Infectious Disease"/>
            <person name="Wu L."/>
            <person name="Ma J."/>
        </authorList>
    </citation>
    <scope>NUCLEOTIDE SEQUENCE [LARGE SCALE GENOMIC DNA]</scope>
    <source>
        <strain evidence="3">KCTC 22814</strain>
    </source>
</reference>
<organism evidence="2 3">
    <name type="scientific">Sphingobacterium bambusae</name>
    <dbReference type="NCBI Taxonomy" id="662858"/>
    <lineage>
        <taxon>Bacteria</taxon>
        <taxon>Pseudomonadati</taxon>
        <taxon>Bacteroidota</taxon>
        <taxon>Sphingobacteriia</taxon>
        <taxon>Sphingobacteriales</taxon>
        <taxon>Sphingobacteriaceae</taxon>
        <taxon>Sphingobacterium</taxon>
    </lineage>
</organism>
<comment type="caution">
    <text evidence="2">The sequence shown here is derived from an EMBL/GenBank/DDBJ whole genome shotgun (WGS) entry which is preliminary data.</text>
</comment>
<proteinExistence type="predicted"/>
<gene>
    <name evidence="2" type="ORF">ACFS7Y_18155</name>
</gene>